<feature type="domain" description="Sld7 N-terminal" evidence="12">
    <location>
        <begin position="27"/>
        <end position="87"/>
    </location>
</feature>
<dbReference type="EMBL" id="HG937693">
    <property type="protein sequence ID" value="CDP35129.1"/>
    <property type="molecule type" value="Genomic_DNA"/>
</dbReference>
<reference evidence="13" key="2">
    <citation type="submission" date="2014-06" db="EMBL/GenBank/DDBJ databases">
        <title>The complete genome of Blastobotrys (Arxula) adeninivorans LS3 - a yeast of biotechnological interest.</title>
        <authorList>
            <person name="Kunze G."/>
            <person name="Gaillardin C."/>
            <person name="Czernicka M."/>
            <person name="Durrens P."/>
            <person name="Martin T."/>
            <person name="Boer E."/>
            <person name="Gabaldon T."/>
            <person name="Cruz J."/>
            <person name="Talla E."/>
            <person name="Marck C."/>
            <person name="Goffeau A."/>
            <person name="Barbe V."/>
            <person name="Baret P."/>
            <person name="Baronian K."/>
            <person name="Beier S."/>
            <person name="Bleykasten C."/>
            <person name="Bode R."/>
            <person name="Casaregola S."/>
            <person name="Despons L."/>
            <person name="Fairhead C."/>
            <person name="Giersberg M."/>
            <person name="Gierski P."/>
            <person name="Hahnel U."/>
            <person name="Hartmann A."/>
            <person name="Jankowska D."/>
            <person name="Jubin C."/>
            <person name="Jung P."/>
            <person name="Lafontaine I."/>
            <person name="Leh-Louis V."/>
            <person name="Lemaire M."/>
            <person name="Marcet-Houben M."/>
            <person name="Mascher M."/>
            <person name="Morel G."/>
            <person name="Richard G.-F."/>
            <person name="Riechen J."/>
            <person name="Sacerdot C."/>
            <person name="Sarkar A."/>
            <person name="Savel G."/>
            <person name="Schacherer J."/>
            <person name="Sherman D."/>
            <person name="Straub M.-L."/>
            <person name="Stein N."/>
            <person name="Thierry A."/>
            <person name="Trautwein-Schult A."/>
            <person name="Westhof E."/>
            <person name="Worch S."/>
            <person name="Dujon B."/>
            <person name="Souciet J.-L."/>
            <person name="Wincker P."/>
            <person name="Scholz U."/>
            <person name="Neuveglise N."/>
        </authorList>
    </citation>
    <scope>NUCLEOTIDE SEQUENCE</scope>
    <source>
        <strain evidence="13">LS3</strain>
    </source>
</reference>
<feature type="region of interest" description="Disordered" evidence="10">
    <location>
        <begin position="172"/>
        <end position="200"/>
    </location>
</feature>
<feature type="domain" description="Sld7 C-terminal" evidence="11">
    <location>
        <begin position="246"/>
        <end position="312"/>
    </location>
</feature>
<evidence type="ECO:0000256" key="6">
    <source>
        <dbReference type="ARBA" id="ARBA00022705"/>
    </source>
</evidence>
<evidence type="ECO:0000313" key="13">
    <source>
        <dbReference type="EMBL" id="CDP35129.1"/>
    </source>
</evidence>
<evidence type="ECO:0000256" key="5">
    <source>
        <dbReference type="ARBA" id="ARBA00022490"/>
    </source>
</evidence>
<dbReference type="GO" id="GO:0005634">
    <property type="term" value="C:nucleus"/>
    <property type="evidence" value="ECO:0007669"/>
    <property type="project" value="UniProtKB-SubCell"/>
</dbReference>
<name>A0A060T2W3_BLAAD</name>
<sequence>MSSSKLHRIWRGKIKLPDEDNPAKVKELRDVQVWAEEKRVLGLGQALEALYFVDPYKIPVWRFSGRSYRVFSQSSHTKKFFKALAKSNGPPQALGKLGLIVQPMKDHDKSEDNKSNKPTNHYLIYVEPAIFSAFDTRQAFKLCMVPICIDNSCFPSIKLEPDAPPIIIPFDRPQHGNDHDHKKPIASSTSSSASAASRGKTLLDQMSFRSRSSTPFEVAAKNKQHHPTMAIPGLRKSEDPSPEPHSRTKEKIHRVVLSALRLRDVQKDSAEYRQLLNHTYRGVLFALRRELSHGDVSVDKIQDKAEALLNLFA</sequence>
<dbReference type="Pfam" id="PF18596">
    <property type="entry name" value="Sld7_C"/>
    <property type="match status" value="1"/>
</dbReference>
<keyword evidence="7" id="KW-0206">Cytoskeleton</keyword>
<evidence type="ECO:0000259" key="12">
    <source>
        <dbReference type="Pfam" id="PF18636"/>
    </source>
</evidence>
<dbReference type="Pfam" id="PF18636">
    <property type="entry name" value="Sld7_N"/>
    <property type="match status" value="1"/>
</dbReference>
<feature type="compositionally biased region" description="Low complexity" evidence="10">
    <location>
        <begin position="186"/>
        <end position="197"/>
    </location>
</feature>
<evidence type="ECO:0000256" key="8">
    <source>
        <dbReference type="ARBA" id="ARBA00023242"/>
    </source>
</evidence>
<organism evidence="13">
    <name type="scientific">Blastobotrys adeninivorans</name>
    <name type="common">Yeast</name>
    <name type="synonym">Arxula adeninivorans</name>
    <dbReference type="NCBI Taxonomy" id="409370"/>
    <lineage>
        <taxon>Eukaryota</taxon>
        <taxon>Fungi</taxon>
        <taxon>Dikarya</taxon>
        <taxon>Ascomycota</taxon>
        <taxon>Saccharomycotina</taxon>
        <taxon>Dipodascomycetes</taxon>
        <taxon>Dipodascales</taxon>
        <taxon>Trichomonascaceae</taxon>
        <taxon>Blastobotrys</taxon>
    </lineage>
</organism>
<accession>A0A060T2W3</accession>
<dbReference type="InterPro" id="IPR041260">
    <property type="entry name" value="Sld7_C"/>
</dbReference>
<proteinExistence type="inferred from homology"/>
<keyword evidence="9" id="KW-0131">Cell cycle</keyword>
<feature type="region of interest" description="Disordered" evidence="10">
    <location>
        <begin position="230"/>
        <end position="250"/>
    </location>
</feature>
<feature type="compositionally biased region" description="Basic and acidic residues" evidence="10">
    <location>
        <begin position="235"/>
        <end position="249"/>
    </location>
</feature>
<keyword evidence="6" id="KW-0235">DNA replication</keyword>
<evidence type="ECO:0000256" key="10">
    <source>
        <dbReference type="SAM" id="MobiDB-lite"/>
    </source>
</evidence>
<protein>
    <recommendedName>
        <fullName evidence="4">Mitochondrial morphogenesis protein SLD7</fullName>
    </recommendedName>
</protein>
<comment type="similarity">
    <text evidence="3">Belongs to the SLD7 family.</text>
</comment>
<dbReference type="GO" id="GO:0000922">
    <property type="term" value="C:spindle pole"/>
    <property type="evidence" value="ECO:0007669"/>
    <property type="project" value="UniProtKB-SubCell"/>
</dbReference>
<reference evidence="13" key="1">
    <citation type="submission" date="2014-02" db="EMBL/GenBank/DDBJ databases">
        <authorList>
            <person name="Genoscope - CEA"/>
        </authorList>
    </citation>
    <scope>NUCLEOTIDE SEQUENCE</scope>
    <source>
        <strain evidence="13">LS3</strain>
    </source>
</reference>
<evidence type="ECO:0000256" key="1">
    <source>
        <dbReference type="ARBA" id="ARBA00004123"/>
    </source>
</evidence>
<comment type="subcellular location">
    <subcellularLocation>
        <location evidence="2">Cytoplasm</location>
        <location evidence="2">Cytoskeleton</location>
        <location evidence="2">Spindle pole</location>
    </subcellularLocation>
    <subcellularLocation>
        <location evidence="1">Nucleus</location>
    </subcellularLocation>
</comment>
<evidence type="ECO:0000259" key="11">
    <source>
        <dbReference type="Pfam" id="PF18596"/>
    </source>
</evidence>
<evidence type="ECO:0000256" key="2">
    <source>
        <dbReference type="ARBA" id="ARBA00004647"/>
    </source>
</evidence>
<evidence type="ECO:0000256" key="9">
    <source>
        <dbReference type="ARBA" id="ARBA00023306"/>
    </source>
</evidence>
<evidence type="ECO:0000256" key="7">
    <source>
        <dbReference type="ARBA" id="ARBA00023212"/>
    </source>
</evidence>
<dbReference type="AlphaFoldDB" id="A0A060T2W3"/>
<dbReference type="GO" id="GO:0006260">
    <property type="term" value="P:DNA replication"/>
    <property type="evidence" value="ECO:0007669"/>
    <property type="project" value="UniProtKB-KW"/>
</dbReference>
<gene>
    <name evidence="13" type="ORF">GNLVRS02_ARAD1C28226g</name>
</gene>
<evidence type="ECO:0000256" key="3">
    <source>
        <dbReference type="ARBA" id="ARBA00009044"/>
    </source>
</evidence>
<evidence type="ECO:0000256" key="4">
    <source>
        <dbReference type="ARBA" id="ARBA00017231"/>
    </source>
</evidence>
<keyword evidence="8" id="KW-0539">Nucleus</keyword>
<feature type="compositionally biased region" description="Basic and acidic residues" evidence="10">
    <location>
        <begin position="172"/>
        <end position="183"/>
    </location>
</feature>
<dbReference type="InterPro" id="IPR041564">
    <property type="entry name" value="Sld7_N"/>
</dbReference>
<keyword evidence="5" id="KW-0963">Cytoplasm</keyword>